<proteinExistence type="predicted"/>
<dbReference type="EMBL" id="SUYD01000011">
    <property type="protein sequence ID" value="MBE6266718.1"/>
    <property type="molecule type" value="Genomic_DNA"/>
</dbReference>
<sequence>MKKNLLWMFAAILIFGLSVITFTACNVNDNAVDVPVDIPVVGDLDLKDPLTIEAVANGEVNLYLDADLPEPIYYSVNGGEKQTVFVSHDDGDKESSTTLTLKAGDKVQLFSRNTTLNDYENNKGFNIYCDMDCYVYGNVMSLISPDDNWKDNKEITEPYALFSLFIYSDIMNHPVRHLMLPATKISKKCYSHMFEYTKLEVAPELPATVLGEDCYNYMFAYCDYLKTAPALPATQLAKGCYSYMFWSSEGLTKAPALPATKLAESCYEFMFTWCSALAEAPELPATQLANDCYFGMFANCTSLTKAPELPATTLAESCYHNMFILCEKITEAPELPATTMEPSCYHGMFSGTSITKAPVLPATTLAKSCYESMFDDCQALTEAPALPVTQLADRCYAYMFARCSNLTGTIELPAEELPERCYYSMFYRCTKLSSVKCLATTMTGKYALGSWLEIAGTDESVSTRTLTHASGTPWVNSDEYATELTDWFAPTGWTLVSQ</sequence>
<dbReference type="AlphaFoldDB" id="A0A928GJ63"/>
<gene>
    <name evidence="1" type="ORF">E7102_09635</name>
</gene>
<reference evidence="1" key="1">
    <citation type="submission" date="2019-04" db="EMBL/GenBank/DDBJ databases">
        <title>Evolution of Biomass-Degrading Anaerobic Consortia Revealed by Metagenomics.</title>
        <authorList>
            <person name="Peng X."/>
        </authorList>
    </citation>
    <scope>NUCLEOTIDE SEQUENCE</scope>
    <source>
        <strain evidence="1">SIG141</strain>
    </source>
</reference>
<dbReference type="InterPro" id="IPR032675">
    <property type="entry name" value="LRR_dom_sf"/>
</dbReference>
<dbReference type="Gene3D" id="3.80.10.10">
    <property type="entry name" value="Ribonuclease Inhibitor"/>
    <property type="match status" value="1"/>
</dbReference>
<protein>
    <recommendedName>
        <fullName evidence="3">Leucine rich repeat-containing protein</fullName>
    </recommendedName>
</protein>
<comment type="caution">
    <text evidence="1">The sequence shown here is derived from an EMBL/GenBank/DDBJ whole genome shotgun (WGS) entry which is preliminary data.</text>
</comment>
<accession>A0A928GJ63</accession>
<dbReference type="PROSITE" id="PS51257">
    <property type="entry name" value="PROKAR_LIPOPROTEIN"/>
    <property type="match status" value="1"/>
</dbReference>
<organism evidence="1 2">
    <name type="scientific">Xylanibacter ruminicola</name>
    <name type="common">Prevotella ruminicola</name>
    <dbReference type="NCBI Taxonomy" id="839"/>
    <lineage>
        <taxon>Bacteria</taxon>
        <taxon>Pseudomonadati</taxon>
        <taxon>Bacteroidota</taxon>
        <taxon>Bacteroidia</taxon>
        <taxon>Bacteroidales</taxon>
        <taxon>Prevotellaceae</taxon>
        <taxon>Xylanibacter</taxon>
    </lineage>
</organism>
<evidence type="ECO:0008006" key="3">
    <source>
        <dbReference type="Google" id="ProtNLM"/>
    </source>
</evidence>
<name>A0A928GJ63_XYLRU</name>
<evidence type="ECO:0000313" key="2">
    <source>
        <dbReference type="Proteomes" id="UP000763088"/>
    </source>
</evidence>
<dbReference type="Proteomes" id="UP000763088">
    <property type="component" value="Unassembled WGS sequence"/>
</dbReference>
<evidence type="ECO:0000313" key="1">
    <source>
        <dbReference type="EMBL" id="MBE6266718.1"/>
    </source>
</evidence>